<name>A0A9W6UE79_9STRA</name>
<dbReference type="Proteomes" id="UP001165083">
    <property type="component" value="Unassembled WGS sequence"/>
</dbReference>
<dbReference type="AlphaFoldDB" id="A0A9W6UE79"/>
<keyword evidence="2" id="KW-1185">Reference proteome</keyword>
<organism evidence="1 2">
    <name type="scientific">Phytophthora lilii</name>
    <dbReference type="NCBI Taxonomy" id="2077276"/>
    <lineage>
        <taxon>Eukaryota</taxon>
        <taxon>Sar</taxon>
        <taxon>Stramenopiles</taxon>
        <taxon>Oomycota</taxon>
        <taxon>Peronosporomycetes</taxon>
        <taxon>Peronosporales</taxon>
        <taxon>Peronosporaceae</taxon>
        <taxon>Phytophthora</taxon>
    </lineage>
</organism>
<comment type="caution">
    <text evidence="1">The sequence shown here is derived from an EMBL/GenBank/DDBJ whole genome shotgun (WGS) entry which is preliminary data.</text>
</comment>
<proteinExistence type="predicted"/>
<evidence type="ECO:0000313" key="2">
    <source>
        <dbReference type="Proteomes" id="UP001165083"/>
    </source>
</evidence>
<protein>
    <submittedName>
        <fullName evidence="1">Unnamed protein product</fullName>
    </submittedName>
</protein>
<gene>
    <name evidence="1" type="ORF">Plil01_001347600</name>
</gene>
<sequence length="111" mass="11823">MGAGVSATHYCGMAAASYVSTFDNNTSTNTTSVLVNGTHAANAASHISLLACYRLTIYSVVRNMQKYEETGGTGNLNTCRSPRPHDILHASVENLPETSNFTSMKVYADDG</sequence>
<dbReference type="EMBL" id="BSXW01000912">
    <property type="protein sequence ID" value="GMF31521.1"/>
    <property type="molecule type" value="Genomic_DNA"/>
</dbReference>
<accession>A0A9W6UE79</accession>
<evidence type="ECO:0000313" key="1">
    <source>
        <dbReference type="EMBL" id="GMF31521.1"/>
    </source>
</evidence>
<reference evidence="1" key="1">
    <citation type="submission" date="2023-04" db="EMBL/GenBank/DDBJ databases">
        <title>Phytophthora lilii NBRC 32176.</title>
        <authorList>
            <person name="Ichikawa N."/>
            <person name="Sato H."/>
            <person name="Tonouchi N."/>
        </authorList>
    </citation>
    <scope>NUCLEOTIDE SEQUENCE</scope>
    <source>
        <strain evidence="1">NBRC 32176</strain>
    </source>
</reference>